<protein>
    <submittedName>
        <fullName evidence="1">Uncharacterized protein</fullName>
    </submittedName>
</protein>
<dbReference type="AlphaFoldDB" id="A0A327NMF9"/>
<proteinExistence type="predicted"/>
<reference evidence="1 2" key="1">
    <citation type="submission" date="2018-06" db="EMBL/GenBank/DDBJ databases">
        <title>Spirosoma sp. HMF3257 Genome sequencing and assembly.</title>
        <authorList>
            <person name="Kang H."/>
            <person name="Cha I."/>
            <person name="Kim H."/>
            <person name="Kang J."/>
            <person name="Joh K."/>
        </authorList>
    </citation>
    <scope>NUCLEOTIDE SEQUENCE [LARGE SCALE GENOMIC DNA]</scope>
    <source>
        <strain evidence="1 2">HMF3257</strain>
    </source>
</reference>
<organism evidence="1 2">
    <name type="scientific">Spirosoma telluris</name>
    <dbReference type="NCBI Taxonomy" id="2183553"/>
    <lineage>
        <taxon>Bacteria</taxon>
        <taxon>Pseudomonadati</taxon>
        <taxon>Bacteroidota</taxon>
        <taxon>Cytophagia</taxon>
        <taxon>Cytophagales</taxon>
        <taxon>Cytophagaceae</taxon>
        <taxon>Spirosoma</taxon>
    </lineage>
</organism>
<dbReference type="EMBL" id="QLII01000001">
    <property type="protein sequence ID" value="RAI75983.1"/>
    <property type="molecule type" value="Genomic_DNA"/>
</dbReference>
<dbReference type="Proteomes" id="UP000249016">
    <property type="component" value="Unassembled WGS sequence"/>
</dbReference>
<comment type="caution">
    <text evidence="1">The sequence shown here is derived from an EMBL/GenBank/DDBJ whole genome shotgun (WGS) entry which is preliminary data.</text>
</comment>
<keyword evidence="2" id="KW-1185">Reference proteome</keyword>
<name>A0A327NMF9_9BACT</name>
<gene>
    <name evidence="1" type="ORF">HMF3257_20700</name>
</gene>
<sequence length="969" mass="112314">MSKRIEVKDLLAIDGGLSYIIHRYPDARDSETKPKRKFKIRNEKTASAGLKKLEDGTWIVTDFGGEHKGRNAVAVCQFEDNVDFVTALNTVAAFYQFDGVEVQSAKPGYNSWFAKPDESQGWMTFQEKEFELYDALAIFKIGAWLALGRDDDARLVAAVKLCTYYHLKCLKSYTYTTDGKTHEYSSNEHFPIFLWDEGDWKKLYKPKDKKEFRFQYYGTKPESFIHGLDQAQKKFGQLQAKADEEYDPDDEDAEENRKDKKLPAFMLCSGGSDALNVAALGYEVGWNNSETAKLKATDVKEFFRIAYDVYNIPDIDATGLKEAHKLAMEFLAIRTIWLPMELRTYTDERGNPCKDVRDFLKHFRKFHFEELRRIALPYQFWDEDMSRDEKTGRPKVKFGKPIVKYSFNNVHGYNFLFRNGFARMPSQKEKEGFIFVHVENNVVKPIDTGKVKDFIFGFLEDRKMNVDLRNSMYRTPHLSDSSLGNLPMFVGDFKTYGPDYQYMFFKKSAWKITASGVKEEKGGSLDKFIWENKVINHKADVMKPMFSIQKKDGAWDIEIKDKSCLFFKFLIQTARVHWRKELEERLKLCEMDAKARKNYAEQYGFSEEEVAQMMGHNTAELQAAYRKEYQFSIDGGLLLPEEIAEQKLHLVNRIFSIGYAIHRYKNPAKPWAVFAMDNKLSDDGESHGGAGKGIVAKALYKVLSKVQLDGRNTKLVENPHVFENVDTDTDLIHVEDANEYLNFGFFFAPLTSSMTINPKQKRSFEIQFEDSSKFWFDTNFGDRMTDPSSLRRKLYTVFGDYYHENNGDYKESWTPNDDFGKTLFTDFTAEEWNAFYNFMAQCLAFYLSCEEKIVPPMANVSKRNLMSEMGDHFRGWAEVYFSPESGNLDKLVLKEEAMKDFEMSTKLKTFSSQRFLKALKAWSKYHGYTLNPDELLNSQGRIVRRPDGTGTPKEMVYVQTPGQDTNELL</sequence>
<accession>A0A327NMF9</accession>
<dbReference type="OrthoDB" id="840343at2"/>
<dbReference type="RefSeq" id="WP_111344999.1">
    <property type="nucleotide sequence ID" value="NZ_QLII01000001.1"/>
</dbReference>
<evidence type="ECO:0000313" key="1">
    <source>
        <dbReference type="EMBL" id="RAI75983.1"/>
    </source>
</evidence>
<evidence type="ECO:0000313" key="2">
    <source>
        <dbReference type="Proteomes" id="UP000249016"/>
    </source>
</evidence>